<dbReference type="AlphaFoldDB" id="A0A7F5RAS1"/>
<gene>
    <name evidence="4" type="primary">LOC108735296</name>
</gene>
<dbReference type="PANTHER" id="PTHR13354">
    <property type="entry name" value="ROUND SPERMATID BASIC PROTEIN 1"/>
    <property type="match status" value="1"/>
</dbReference>
<organism evidence="3 4">
    <name type="scientific">Agrilus planipennis</name>
    <name type="common">Emerald ash borer</name>
    <name type="synonym">Agrilus marcopoli</name>
    <dbReference type="NCBI Taxonomy" id="224129"/>
    <lineage>
        <taxon>Eukaryota</taxon>
        <taxon>Metazoa</taxon>
        <taxon>Ecdysozoa</taxon>
        <taxon>Arthropoda</taxon>
        <taxon>Hexapoda</taxon>
        <taxon>Insecta</taxon>
        <taxon>Pterygota</taxon>
        <taxon>Neoptera</taxon>
        <taxon>Endopterygota</taxon>
        <taxon>Coleoptera</taxon>
        <taxon>Polyphaga</taxon>
        <taxon>Elateriformia</taxon>
        <taxon>Buprestoidea</taxon>
        <taxon>Buprestidae</taxon>
        <taxon>Agrilinae</taxon>
        <taxon>Agrilus</taxon>
    </lineage>
</organism>
<proteinExistence type="inferred from homology"/>
<dbReference type="InParanoid" id="A0A7F5RAS1"/>
<feature type="compositionally biased region" description="Basic and acidic residues" evidence="2">
    <location>
        <begin position="842"/>
        <end position="904"/>
    </location>
</feature>
<feature type="compositionally biased region" description="Basic and acidic residues" evidence="2">
    <location>
        <begin position="936"/>
        <end position="947"/>
    </location>
</feature>
<evidence type="ECO:0000313" key="4">
    <source>
        <dbReference type="RefSeq" id="XP_025833057.1"/>
    </source>
</evidence>
<accession>A0A7F5RAS1</accession>
<keyword evidence="3" id="KW-1185">Reference proteome</keyword>
<reference evidence="4" key="1">
    <citation type="submission" date="2025-08" db="UniProtKB">
        <authorList>
            <consortium name="RefSeq"/>
        </authorList>
    </citation>
    <scope>IDENTIFICATION</scope>
    <source>
        <tissue evidence="4">Entire body</tissue>
    </source>
</reference>
<dbReference type="InterPro" id="IPR026306">
    <property type="entry name" value="RSBN1/Dpy-2/CEP530"/>
</dbReference>
<feature type="compositionally biased region" description="Basic and acidic residues" evidence="2">
    <location>
        <begin position="353"/>
        <end position="402"/>
    </location>
</feature>
<dbReference type="PANTHER" id="PTHR13354:SF11">
    <property type="entry name" value="LYSINE-SPECIFIC DEMETHYLASE 9"/>
    <property type="match status" value="1"/>
</dbReference>
<comment type="similarity">
    <text evidence="1">Belongs to the round spermatid basic protein 1 family.</text>
</comment>
<dbReference type="OrthoDB" id="6020087at2759"/>
<dbReference type="KEGG" id="apln:108735296"/>
<dbReference type="Proteomes" id="UP000192223">
    <property type="component" value="Unplaced"/>
</dbReference>
<feature type="region of interest" description="Disordered" evidence="2">
    <location>
        <begin position="836"/>
        <end position="1002"/>
    </location>
</feature>
<dbReference type="GO" id="GO:0005634">
    <property type="term" value="C:nucleus"/>
    <property type="evidence" value="ECO:0007669"/>
    <property type="project" value="InterPro"/>
</dbReference>
<evidence type="ECO:0000256" key="1">
    <source>
        <dbReference type="ARBA" id="ARBA00010560"/>
    </source>
</evidence>
<evidence type="ECO:0000256" key="2">
    <source>
        <dbReference type="SAM" id="MobiDB-lite"/>
    </source>
</evidence>
<feature type="compositionally biased region" description="Basic and acidic residues" evidence="2">
    <location>
        <begin position="1"/>
        <end position="13"/>
    </location>
</feature>
<feature type="region of interest" description="Disordered" evidence="2">
    <location>
        <begin position="1050"/>
        <end position="1071"/>
    </location>
</feature>
<feature type="region of interest" description="Disordered" evidence="2">
    <location>
        <begin position="308"/>
        <end position="410"/>
    </location>
</feature>
<sequence length="1071" mass="123139">MWNDEDRSSQKSEDVEEEKEIVNSTKPNNQNLSISSTLFNHIDFKSNIISEENNCNKYLSCAIPDHHEDIGSNFLNSHKCSNLVPNDNYEVQRTVISDQNNCIVQSDSGDCVLNANEEYCSDFNSHDTKHFKNILNSESNGIESTSQDKFKQETEESVFDEIQKFNHNCKTETEERIELPGPVNENAVLENVNHENKENEIEHKRSFRKGSHVSFADTVTTFETEGPENEDNMLEPYEAIEGSATIECNLSGINESSALVESLDLKKLKGKKGVELLTAIEEQTNVKIAQMGFSSSCDSIAINNEKEFPKRAQRTRSVESALPDIQEKQRKGKGIKRARSAECQGSAPFKKISKVDIKQGRKTKKPEVPKNNIKEHKHDRKEDKEKSYSTKEKRKSESDPKGKSSKRSLKCSIGIQARVSRDNSKHYIKLLDPRPYLMIDGNYTYPPSDLKLKYRRFFHIETHCNGGALILHAYQDEIRHLRTHEMKELASEFFKLAFSEEGGWANFVMAIVHGSASYLPDLLEHMAQKYPHLTVKNGVLNRPNDIETTTLASYNENVIKHYDSGTVRYGPLHQISLVGIAHEEVGGYFPELLDKLEENIFLQMTMPWGPLSVVHMNRHESNDGPILWCRPGEQMVPTVENSRTPIKRKRTGINELRNLQYLPRLSEAREHLFEDRTKAHADHVGHGLDRKTTAAVGVLKAIHGGRKDGNINRITKDVVAFDAKDFDVLSEKLQLDLHEPPISQCVTWIEDAKLNQLRRDGIKYARIALHDNDIYFLPRNIIHQFRTVTAVTSIAWHVRLQQYYDIPEQPVDIMEDQTQEKDAKIKVKIEKQNHKIFSKPTSDTKLKLNDNGKVHIIKNEEKDELKKKSSEGRPTDHREKENCESKTKSEYKHRSSDRSKDDRINKHRHDHNREHKDKKHDKSTHHRHKDKHREHKRDSGHRDREKSSSSNSSSKHHHRDRDYDKKHHKYNDQYKNSVQEKKVNPESFTKPESSPMEKNYSPTTKSCVFNEPVSSLPTSGTCLITPVSSLENSPEKKIKKAAKIIRRPRLSQSSDVLGDILKDMDRKDPLK</sequence>
<feature type="compositionally biased region" description="Basic residues" evidence="2">
    <location>
        <begin position="905"/>
        <end position="935"/>
    </location>
</feature>
<protein>
    <submittedName>
        <fullName evidence="4">Round spermatid basic protein 1-like isoform X1</fullName>
    </submittedName>
</protein>
<name>A0A7F5RAS1_AGRPL</name>
<feature type="region of interest" description="Disordered" evidence="2">
    <location>
        <begin position="1"/>
        <end position="28"/>
    </location>
</feature>
<evidence type="ECO:0000313" key="3">
    <source>
        <dbReference type="Proteomes" id="UP000192223"/>
    </source>
</evidence>
<dbReference type="RefSeq" id="XP_025833057.1">
    <property type="nucleotide sequence ID" value="XM_025977272.1"/>
</dbReference>
<dbReference type="GeneID" id="108735296"/>
<feature type="compositionally biased region" description="Basic and acidic residues" evidence="2">
    <location>
        <begin position="1060"/>
        <end position="1071"/>
    </location>
</feature>